<proteinExistence type="predicted"/>
<sequence>MPKLYYAGHTFELAPTYPGENIANRIDQGLTDGRNLVANTKVPTNMILAVTRLANGNDLIFGFSGSLPIAIESDSGQKDA</sequence>
<dbReference type="RefSeq" id="WP_343923239.1">
    <property type="nucleotide sequence ID" value="NZ_BAAAKW010000017.1"/>
</dbReference>
<keyword evidence="2" id="KW-1185">Reference proteome</keyword>
<evidence type="ECO:0000313" key="2">
    <source>
        <dbReference type="Proteomes" id="UP001500943"/>
    </source>
</evidence>
<dbReference type="EMBL" id="BAAAKW010000017">
    <property type="protein sequence ID" value="GAA1210658.1"/>
    <property type="molecule type" value="Genomic_DNA"/>
</dbReference>
<accession>A0ABP4G1X7</accession>
<organism evidence="1 2">
    <name type="scientific">Rhodoglobus aureus</name>
    <dbReference type="NCBI Taxonomy" id="191497"/>
    <lineage>
        <taxon>Bacteria</taxon>
        <taxon>Bacillati</taxon>
        <taxon>Actinomycetota</taxon>
        <taxon>Actinomycetes</taxon>
        <taxon>Micrococcales</taxon>
        <taxon>Microbacteriaceae</taxon>
        <taxon>Rhodoglobus</taxon>
    </lineage>
</organism>
<name>A0ABP4G1X7_9MICO</name>
<gene>
    <name evidence="1" type="ORF">GCM10009655_07150</name>
</gene>
<dbReference type="Proteomes" id="UP001500943">
    <property type="component" value="Unassembled WGS sequence"/>
</dbReference>
<reference evidence="2" key="1">
    <citation type="journal article" date="2019" name="Int. J. Syst. Evol. Microbiol.">
        <title>The Global Catalogue of Microorganisms (GCM) 10K type strain sequencing project: providing services to taxonomists for standard genome sequencing and annotation.</title>
        <authorList>
            <consortium name="The Broad Institute Genomics Platform"/>
            <consortium name="The Broad Institute Genome Sequencing Center for Infectious Disease"/>
            <person name="Wu L."/>
            <person name="Ma J."/>
        </authorList>
    </citation>
    <scope>NUCLEOTIDE SEQUENCE [LARGE SCALE GENOMIC DNA]</scope>
    <source>
        <strain evidence="2">JCM 12762</strain>
    </source>
</reference>
<comment type="caution">
    <text evidence="1">The sequence shown here is derived from an EMBL/GenBank/DDBJ whole genome shotgun (WGS) entry which is preliminary data.</text>
</comment>
<evidence type="ECO:0000313" key="1">
    <source>
        <dbReference type="EMBL" id="GAA1210658.1"/>
    </source>
</evidence>
<protein>
    <submittedName>
        <fullName evidence="1">Uncharacterized protein</fullName>
    </submittedName>
</protein>